<name>A0A1C3WNW5_9HYPH</name>
<sequence>MSVARSAATRCDRYIVEIRAKDGSFYLDMTDQASAVSFPVTMTPNLASIKLSVGEPALRKHVVIAIPTAELAI</sequence>
<dbReference type="STRING" id="410764.GA0061103_5905"/>
<accession>A0A1C3WNW5</accession>
<dbReference type="AlphaFoldDB" id="A0A1C3WNW5"/>
<dbReference type="EMBL" id="FMAG01000006">
    <property type="protein sequence ID" value="SCB41707.1"/>
    <property type="molecule type" value="Genomic_DNA"/>
</dbReference>
<organism evidence="1 2">
    <name type="scientific">Rhizobium multihospitium</name>
    <dbReference type="NCBI Taxonomy" id="410764"/>
    <lineage>
        <taxon>Bacteria</taxon>
        <taxon>Pseudomonadati</taxon>
        <taxon>Pseudomonadota</taxon>
        <taxon>Alphaproteobacteria</taxon>
        <taxon>Hyphomicrobiales</taxon>
        <taxon>Rhizobiaceae</taxon>
        <taxon>Rhizobium/Agrobacterium group</taxon>
        <taxon>Rhizobium</taxon>
    </lineage>
</organism>
<protein>
    <submittedName>
        <fullName evidence="1">Uncharacterized protein</fullName>
    </submittedName>
</protein>
<evidence type="ECO:0000313" key="1">
    <source>
        <dbReference type="EMBL" id="SCB41707.1"/>
    </source>
</evidence>
<dbReference type="Proteomes" id="UP000199101">
    <property type="component" value="Unassembled WGS sequence"/>
</dbReference>
<evidence type="ECO:0000313" key="2">
    <source>
        <dbReference type="Proteomes" id="UP000199101"/>
    </source>
</evidence>
<proteinExistence type="predicted"/>
<reference evidence="2" key="1">
    <citation type="submission" date="2016-08" db="EMBL/GenBank/DDBJ databases">
        <authorList>
            <person name="Varghese N."/>
            <person name="Submissions Spin"/>
        </authorList>
    </citation>
    <scope>NUCLEOTIDE SEQUENCE [LARGE SCALE GENOMIC DNA]</scope>
    <source>
        <strain evidence="2">HAMBI 2975</strain>
    </source>
</reference>
<keyword evidence="2" id="KW-1185">Reference proteome</keyword>
<gene>
    <name evidence="1" type="ORF">GA0061103_5905</name>
</gene>